<evidence type="ECO:0000256" key="1">
    <source>
        <dbReference type="SAM" id="MobiDB-lite"/>
    </source>
</evidence>
<feature type="signal peptide" evidence="2">
    <location>
        <begin position="1"/>
        <end position="22"/>
    </location>
</feature>
<evidence type="ECO:0008006" key="5">
    <source>
        <dbReference type="Google" id="ProtNLM"/>
    </source>
</evidence>
<evidence type="ECO:0000313" key="3">
    <source>
        <dbReference type="EMBL" id="TFH54519.1"/>
    </source>
</evidence>
<gene>
    <name evidence="3" type="ORF">EXY26_15810</name>
</gene>
<sequence length="299" mass="32408">MRVRSVLAFSALTVFLAGCSAAGSSHEPSTPTPTKSISAAAASATLAGEAAAPSASQSSPVAASPSSGQAWADSKIEMWKENSGIKSTKGFLYPYNLMTSWESPEPGAIIIYLDSSMEFGVQSPEPHQTREDELRFMGRIMFESVGEASPELESVTFSTDDGKNSGTYSRARTGADPKDREAWADEKYTQWITAMNDTYESFCGAEITKLEIYRSCIPDDPHAYISKVHSPVFGELVVTIDDGPWMDGTYDMPASSFVSSNMMIKINSKAATGEKVEKLKVVARDGDDVDVALRKDWEM</sequence>
<dbReference type="AlphaFoldDB" id="A0A4Y8TSW5"/>
<dbReference type="Proteomes" id="UP000297638">
    <property type="component" value="Unassembled WGS sequence"/>
</dbReference>
<keyword evidence="2" id="KW-0732">Signal</keyword>
<evidence type="ECO:0000313" key="4">
    <source>
        <dbReference type="Proteomes" id="UP000297638"/>
    </source>
</evidence>
<accession>A0A4Y8TSW5</accession>
<dbReference type="EMBL" id="SPDS01000003">
    <property type="protein sequence ID" value="TFH54519.1"/>
    <property type="molecule type" value="Genomic_DNA"/>
</dbReference>
<feature type="region of interest" description="Disordered" evidence="1">
    <location>
        <begin position="48"/>
        <end position="67"/>
    </location>
</feature>
<protein>
    <recommendedName>
        <fullName evidence="5">Lipoprotein</fullName>
    </recommendedName>
</protein>
<proteinExistence type="predicted"/>
<dbReference type="PROSITE" id="PS51257">
    <property type="entry name" value="PROKAR_LIPOPROTEIN"/>
    <property type="match status" value="1"/>
</dbReference>
<comment type="caution">
    <text evidence="3">The sequence shown here is derived from an EMBL/GenBank/DDBJ whole genome shotgun (WGS) entry which is preliminary data.</text>
</comment>
<evidence type="ECO:0000256" key="2">
    <source>
        <dbReference type="SAM" id="SignalP"/>
    </source>
</evidence>
<organism evidence="3 4">
    <name type="scientific">Glutamicibacter arilaitensis</name>
    <dbReference type="NCBI Taxonomy" id="256701"/>
    <lineage>
        <taxon>Bacteria</taxon>
        <taxon>Bacillati</taxon>
        <taxon>Actinomycetota</taxon>
        <taxon>Actinomycetes</taxon>
        <taxon>Micrococcales</taxon>
        <taxon>Micrococcaceae</taxon>
        <taxon>Glutamicibacter</taxon>
    </lineage>
</organism>
<reference evidence="3 4" key="1">
    <citation type="submission" date="2019-03" db="EMBL/GenBank/DDBJ databases">
        <title>Glutamicibacter sp. LJH19 genome.</title>
        <authorList>
            <person name="Sinai Borker S."/>
            <person name="Kumar R."/>
        </authorList>
    </citation>
    <scope>NUCLEOTIDE SEQUENCE [LARGE SCALE GENOMIC DNA]</scope>
    <source>
        <strain evidence="3 4">LJH19</strain>
    </source>
</reference>
<dbReference type="RefSeq" id="WP_134781138.1">
    <property type="nucleotide sequence ID" value="NZ_SPDS01000003.1"/>
</dbReference>
<feature type="compositionally biased region" description="Polar residues" evidence="1">
    <location>
        <begin position="155"/>
        <end position="170"/>
    </location>
</feature>
<name>A0A4Y8TSW5_9MICC</name>
<feature type="region of interest" description="Disordered" evidence="1">
    <location>
        <begin position="151"/>
        <end position="178"/>
    </location>
</feature>
<feature type="chain" id="PRO_5021329681" description="Lipoprotein" evidence="2">
    <location>
        <begin position="23"/>
        <end position="299"/>
    </location>
</feature>